<name>A0A5C6DN76_9BACT</name>
<dbReference type="InterPro" id="IPR024607">
    <property type="entry name" value="Sulfatase_CS"/>
</dbReference>
<keyword evidence="4" id="KW-0106">Calcium</keyword>
<evidence type="ECO:0000313" key="6">
    <source>
        <dbReference type="EMBL" id="TWU38228.1"/>
    </source>
</evidence>
<evidence type="ECO:0000256" key="3">
    <source>
        <dbReference type="ARBA" id="ARBA00022801"/>
    </source>
</evidence>
<organism evidence="6 7">
    <name type="scientific">Novipirellula artificiosorum</name>
    <dbReference type="NCBI Taxonomy" id="2528016"/>
    <lineage>
        <taxon>Bacteria</taxon>
        <taxon>Pseudomonadati</taxon>
        <taxon>Planctomycetota</taxon>
        <taxon>Planctomycetia</taxon>
        <taxon>Pirellulales</taxon>
        <taxon>Pirellulaceae</taxon>
        <taxon>Novipirellula</taxon>
    </lineage>
</organism>
<dbReference type="InterPro" id="IPR000917">
    <property type="entry name" value="Sulfatase_N"/>
</dbReference>
<evidence type="ECO:0000259" key="5">
    <source>
        <dbReference type="Pfam" id="PF00884"/>
    </source>
</evidence>
<evidence type="ECO:0000313" key="7">
    <source>
        <dbReference type="Proteomes" id="UP000319143"/>
    </source>
</evidence>
<feature type="domain" description="Sulfatase N-terminal" evidence="5">
    <location>
        <begin position="18"/>
        <end position="160"/>
    </location>
</feature>
<dbReference type="GO" id="GO:0004065">
    <property type="term" value="F:arylsulfatase activity"/>
    <property type="evidence" value="ECO:0007669"/>
    <property type="project" value="UniProtKB-EC"/>
</dbReference>
<dbReference type="Pfam" id="PF00884">
    <property type="entry name" value="Sulfatase"/>
    <property type="match status" value="1"/>
</dbReference>
<protein>
    <submittedName>
        <fullName evidence="6">Arylsulfatase</fullName>
        <ecNumber evidence="6">3.1.6.1</ecNumber>
    </submittedName>
</protein>
<dbReference type="AlphaFoldDB" id="A0A5C6DN76"/>
<accession>A0A5C6DN76</accession>
<dbReference type="PROSITE" id="PS00149">
    <property type="entry name" value="SULFATASE_2"/>
    <property type="match status" value="1"/>
</dbReference>
<keyword evidence="7" id="KW-1185">Reference proteome</keyword>
<dbReference type="InterPro" id="IPR017850">
    <property type="entry name" value="Alkaline_phosphatase_core_sf"/>
</dbReference>
<dbReference type="PROSITE" id="PS00523">
    <property type="entry name" value="SULFATASE_1"/>
    <property type="match status" value="1"/>
</dbReference>
<reference evidence="6 7" key="1">
    <citation type="submission" date="2019-02" db="EMBL/GenBank/DDBJ databases">
        <title>Deep-cultivation of Planctomycetes and their phenomic and genomic characterization uncovers novel biology.</title>
        <authorList>
            <person name="Wiegand S."/>
            <person name="Jogler M."/>
            <person name="Boedeker C."/>
            <person name="Pinto D."/>
            <person name="Vollmers J."/>
            <person name="Rivas-Marin E."/>
            <person name="Kohn T."/>
            <person name="Peeters S.H."/>
            <person name="Heuer A."/>
            <person name="Rast P."/>
            <person name="Oberbeckmann S."/>
            <person name="Bunk B."/>
            <person name="Jeske O."/>
            <person name="Meyerdierks A."/>
            <person name="Storesund J.E."/>
            <person name="Kallscheuer N."/>
            <person name="Luecker S."/>
            <person name="Lage O.M."/>
            <person name="Pohl T."/>
            <person name="Merkel B.J."/>
            <person name="Hornburger P."/>
            <person name="Mueller R.-W."/>
            <person name="Bruemmer F."/>
            <person name="Labrenz M."/>
            <person name="Spormann A.M."/>
            <person name="Op Den Camp H."/>
            <person name="Overmann J."/>
            <person name="Amann R."/>
            <person name="Jetten M.S.M."/>
            <person name="Mascher T."/>
            <person name="Medema M.H."/>
            <person name="Devos D.P."/>
            <person name="Kaster A.-K."/>
            <person name="Ovreas L."/>
            <person name="Rohde M."/>
            <person name="Galperin M.Y."/>
            <person name="Jogler C."/>
        </authorList>
    </citation>
    <scope>NUCLEOTIDE SEQUENCE [LARGE SCALE GENOMIC DNA]</scope>
    <source>
        <strain evidence="6 7">Poly41</strain>
    </source>
</reference>
<proteinExistence type="inferred from homology"/>
<dbReference type="EC" id="3.1.6.1" evidence="6"/>
<evidence type="ECO:0000256" key="2">
    <source>
        <dbReference type="ARBA" id="ARBA00022723"/>
    </source>
</evidence>
<dbReference type="Proteomes" id="UP000319143">
    <property type="component" value="Unassembled WGS sequence"/>
</dbReference>
<dbReference type="EMBL" id="SJPV01000004">
    <property type="protein sequence ID" value="TWU38228.1"/>
    <property type="molecule type" value="Genomic_DNA"/>
</dbReference>
<dbReference type="GO" id="GO:0046872">
    <property type="term" value="F:metal ion binding"/>
    <property type="evidence" value="ECO:0007669"/>
    <property type="project" value="UniProtKB-KW"/>
</dbReference>
<evidence type="ECO:0000256" key="4">
    <source>
        <dbReference type="ARBA" id="ARBA00022837"/>
    </source>
</evidence>
<dbReference type="OrthoDB" id="237120at2"/>
<gene>
    <name evidence="6" type="primary">atsA_36</name>
    <name evidence="6" type="ORF">Poly41_27040</name>
</gene>
<dbReference type="SUPFAM" id="SSF53649">
    <property type="entry name" value="Alkaline phosphatase-like"/>
    <property type="match status" value="1"/>
</dbReference>
<dbReference type="InterPro" id="IPR050738">
    <property type="entry name" value="Sulfatase"/>
</dbReference>
<keyword evidence="3 6" id="KW-0378">Hydrolase</keyword>
<sequence>MMGHRRDASKTSCARFRRMSQFFCTTPVCSPARAAFMTGRYASQFGITDFIPKPGHKLYDPDNQMALDPDKSVTFAEVLQQNGYQTGLVGKWHLGDWTAKGSERFHPTHHGFDYFMGLTGGGTTPSNPELEEKGEVRKFTGLTIDILTDHALKFIERQSSNSSSILSMRDETSSSIWWKTPARLTTCLPTAVRKSMLPLRNSLNGCSRLDRKLKTHRSRE</sequence>
<comment type="caution">
    <text evidence="6">The sequence shown here is derived from an EMBL/GenBank/DDBJ whole genome shotgun (WGS) entry which is preliminary data.</text>
</comment>
<keyword evidence="2" id="KW-0479">Metal-binding</keyword>
<comment type="similarity">
    <text evidence="1">Belongs to the sulfatase family.</text>
</comment>
<dbReference type="Gene3D" id="3.40.720.10">
    <property type="entry name" value="Alkaline Phosphatase, subunit A"/>
    <property type="match status" value="1"/>
</dbReference>
<evidence type="ECO:0000256" key="1">
    <source>
        <dbReference type="ARBA" id="ARBA00008779"/>
    </source>
</evidence>
<dbReference type="PANTHER" id="PTHR42693">
    <property type="entry name" value="ARYLSULFATASE FAMILY MEMBER"/>
    <property type="match status" value="1"/>
</dbReference>
<dbReference type="PANTHER" id="PTHR42693:SF53">
    <property type="entry name" value="ENDO-4-O-SULFATASE"/>
    <property type="match status" value="1"/>
</dbReference>